<reference evidence="3" key="2">
    <citation type="submission" date="2023-05" db="EMBL/GenBank/DDBJ databases">
        <authorList>
            <consortium name="Lawrence Berkeley National Laboratory"/>
            <person name="Steindorff A."/>
            <person name="Hensen N."/>
            <person name="Bonometti L."/>
            <person name="Westerberg I."/>
            <person name="Brannstrom I.O."/>
            <person name="Guillou S."/>
            <person name="Cros-Aarteil S."/>
            <person name="Calhoun S."/>
            <person name="Haridas S."/>
            <person name="Kuo A."/>
            <person name="Mondo S."/>
            <person name="Pangilinan J."/>
            <person name="Riley R."/>
            <person name="Labutti K."/>
            <person name="Andreopoulos B."/>
            <person name="Lipzen A."/>
            <person name="Chen C."/>
            <person name="Yanf M."/>
            <person name="Daum C."/>
            <person name="Ng V."/>
            <person name="Clum A."/>
            <person name="Ohm R."/>
            <person name="Martin F."/>
            <person name="Silar P."/>
            <person name="Natvig D."/>
            <person name="Lalanne C."/>
            <person name="Gautier V."/>
            <person name="Ament-Velasquez S.L."/>
            <person name="Kruys A."/>
            <person name="Hutchinson M.I."/>
            <person name="Powell A.J."/>
            <person name="Barry K."/>
            <person name="Miller A.N."/>
            <person name="Grigoriev I.V."/>
            <person name="Debuchy R."/>
            <person name="Gladieux P."/>
            <person name="Thoren M.H."/>
            <person name="Johannesson H."/>
        </authorList>
    </citation>
    <scope>NUCLEOTIDE SEQUENCE</scope>
    <source>
        <strain evidence="3">CBS 532.94</strain>
    </source>
</reference>
<evidence type="ECO:0000313" key="3">
    <source>
        <dbReference type="EMBL" id="KAK4232830.1"/>
    </source>
</evidence>
<comment type="caution">
    <text evidence="3">The sequence shown here is derived from an EMBL/GenBank/DDBJ whole genome shotgun (WGS) entry which is preliminary data.</text>
</comment>
<evidence type="ECO:0000256" key="1">
    <source>
        <dbReference type="SAM" id="MobiDB-lite"/>
    </source>
</evidence>
<dbReference type="PROSITE" id="PS00028">
    <property type="entry name" value="ZINC_FINGER_C2H2_1"/>
    <property type="match status" value="1"/>
</dbReference>
<keyword evidence="4" id="KW-1185">Reference proteome</keyword>
<reference evidence="3" key="1">
    <citation type="journal article" date="2023" name="Mol. Phylogenet. Evol.">
        <title>Genome-scale phylogeny and comparative genomics of the fungal order Sordariales.</title>
        <authorList>
            <person name="Hensen N."/>
            <person name="Bonometti L."/>
            <person name="Westerberg I."/>
            <person name="Brannstrom I.O."/>
            <person name="Guillou S."/>
            <person name="Cros-Aarteil S."/>
            <person name="Calhoun S."/>
            <person name="Haridas S."/>
            <person name="Kuo A."/>
            <person name="Mondo S."/>
            <person name="Pangilinan J."/>
            <person name="Riley R."/>
            <person name="LaButti K."/>
            <person name="Andreopoulos B."/>
            <person name="Lipzen A."/>
            <person name="Chen C."/>
            <person name="Yan M."/>
            <person name="Daum C."/>
            <person name="Ng V."/>
            <person name="Clum A."/>
            <person name="Steindorff A."/>
            <person name="Ohm R.A."/>
            <person name="Martin F."/>
            <person name="Silar P."/>
            <person name="Natvig D.O."/>
            <person name="Lalanne C."/>
            <person name="Gautier V."/>
            <person name="Ament-Velasquez S.L."/>
            <person name="Kruys A."/>
            <person name="Hutchinson M.I."/>
            <person name="Powell A.J."/>
            <person name="Barry K."/>
            <person name="Miller A.N."/>
            <person name="Grigoriev I.V."/>
            <person name="Debuchy R."/>
            <person name="Gladieux P."/>
            <person name="Hiltunen Thoren M."/>
            <person name="Johannesson H."/>
        </authorList>
    </citation>
    <scope>NUCLEOTIDE SEQUENCE</scope>
    <source>
        <strain evidence="3">CBS 532.94</strain>
    </source>
</reference>
<protein>
    <recommendedName>
        <fullName evidence="2">C2H2-type domain-containing protein</fullName>
    </recommendedName>
</protein>
<feature type="compositionally biased region" description="Low complexity" evidence="1">
    <location>
        <begin position="261"/>
        <end position="287"/>
    </location>
</feature>
<feature type="domain" description="C2H2-type" evidence="2">
    <location>
        <begin position="294"/>
        <end position="315"/>
    </location>
</feature>
<organism evidence="3 4">
    <name type="scientific">Achaetomium macrosporum</name>
    <dbReference type="NCBI Taxonomy" id="79813"/>
    <lineage>
        <taxon>Eukaryota</taxon>
        <taxon>Fungi</taxon>
        <taxon>Dikarya</taxon>
        <taxon>Ascomycota</taxon>
        <taxon>Pezizomycotina</taxon>
        <taxon>Sordariomycetes</taxon>
        <taxon>Sordariomycetidae</taxon>
        <taxon>Sordariales</taxon>
        <taxon>Chaetomiaceae</taxon>
        <taxon>Achaetomium</taxon>
    </lineage>
</organism>
<evidence type="ECO:0000313" key="4">
    <source>
        <dbReference type="Proteomes" id="UP001303760"/>
    </source>
</evidence>
<dbReference type="AlphaFoldDB" id="A0AAN7C071"/>
<sequence>MDQLDPSLVQRVNTKVSTVVERYLLDDQDVTPKNTRKAYDPKQAEWMIKIPAVLFLDKDIAFRAPKRGKRPKAETQRLRAERMLKRRKRESPLSTGAADVIVVCGGSAEDPALESDSDLGDLGPASAAGTSALKLQYSTVRLYSSAIINFYAQQKTRGENPAPHSNGLAKKALMRHILREAACRSGKEWADRILNTIKDGYSPAKIPEHTAAAWRFSDSQGGSAARPLQPATNPHSAVNPAAYTDQAPRETQVPPSTRLYLTNHPTTATNPTLAAAQPTPSPSAAVQAEKPHECSFCAHRFKNKRVARRHRNSAHIQQHSWSCSVLTGYGQAFYDSTARPRKADVCDYCGKEFLRSVENQGVANASEQDWEERIGHLQELRKFGKCNLSKKFYRADSFRMH</sequence>
<dbReference type="EMBL" id="MU860842">
    <property type="protein sequence ID" value="KAK4232830.1"/>
    <property type="molecule type" value="Genomic_DNA"/>
</dbReference>
<gene>
    <name evidence="3" type="ORF">C8A03DRAFT_39525</name>
</gene>
<feature type="region of interest" description="Disordered" evidence="1">
    <location>
        <begin position="219"/>
        <end position="287"/>
    </location>
</feature>
<evidence type="ECO:0000259" key="2">
    <source>
        <dbReference type="PROSITE" id="PS00028"/>
    </source>
</evidence>
<dbReference type="InterPro" id="IPR013087">
    <property type="entry name" value="Znf_C2H2_type"/>
</dbReference>
<name>A0AAN7C071_9PEZI</name>
<accession>A0AAN7C071</accession>
<proteinExistence type="predicted"/>
<dbReference type="Proteomes" id="UP001303760">
    <property type="component" value="Unassembled WGS sequence"/>
</dbReference>